<evidence type="ECO:0000313" key="8">
    <source>
        <dbReference type="EMBL" id="AEP10066.1"/>
    </source>
</evidence>
<dbReference type="Proteomes" id="UP000009286">
    <property type="component" value="Chromosome"/>
</dbReference>
<feature type="region of interest" description="Disordered" evidence="7">
    <location>
        <begin position="190"/>
        <end position="210"/>
    </location>
</feature>
<dbReference type="eggNOG" id="COG0576">
    <property type="taxonomic scope" value="Bacteria"/>
</dbReference>
<evidence type="ECO:0000256" key="6">
    <source>
        <dbReference type="SAM" id="Coils"/>
    </source>
</evidence>
<evidence type="ECO:0000256" key="2">
    <source>
        <dbReference type="ARBA" id="ARBA00023186"/>
    </source>
</evidence>
<dbReference type="PRINTS" id="PR00773">
    <property type="entry name" value="GRPEPROTEIN"/>
</dbReference>
<dbReference type="CDD" id="cd00446">
    <property type="entry name" value="GrpE"/>
    <property type="match status" value="1"/>
</dbReference>
<dbReference type="Gene3D" id="2.30.22.10">
    <property type="entry name" value="Head domain of nucleotide exchange factor GrpE"/>
    <property type="match status" value="1"/>
</dbReference>
<reference evidence="8 9" key="1">
    <citation type="journal article" date="2011" name="BMC Genomics">
        <title>Genomic insights into an obligate epibiotic bacterial predator: Micavibrio aeruginosavorus ARL-13.</title>
        <authorList>
            <person name="Wang Z."/>
            <person name="Kadouri D."/>
            <person name="Wu M."/>
        </authorList>
    </citation>
    <scope>NUCLEOTIDE SEQUENCE [LARGE SCALE GENOMIC DNA]</scope>
    <source>
        <strain evidence="8 9">ARL-13</strain>
    </source>
</reference>
<dbReference type="GO" id="GO:0000774">
    <property type="term" value="F:adenyl-nucleotide exchange factor activity"/>
    <property type="evidence" value="ECO:0007669"/>
    <property type="project" value="InterPro"/>
</dbReference>
<gene>
    <name evidence="3" type="primary">grpE</name>
    <name evidence="8" type="ordered locus">MICA_1754</name>
</gene>
<comment type="subunit">
    <text evidence="3">Homodimer.</text>
</comment>
<feature type="region of interest" description="Disordered" evidence="7">
    <location>
        <begin position="1"/>
        <end position="39"/>
    </location>
</feature>
<dbReference type="GO" id="GO:0051082">
    <property type="term" value="F:unfolded protein binding"/>
    <property type="evidence" value="ECO:0007669"/>
    <property type="project" value="TreeGrafter"/>
</dbReference>
<dbReference type="HAMAP" id="MF_01151">
    <property type="entry name" value="GrpE"/>
    <property type="match status" value="1"/>
</dbReference>
<dbReference type="PANTHER" id="PTHR21237">
    <property type="entry name" value="GRPE PROTEIN"/>
    <property type="match status" value="1"/>
</dbReference>
<dbReference type="KEGG" id="mai:MICA_1754"/>
<feature type="coiled-coil region" evidence="6">
    <location>
        <begin position="40"/>
        <end position="78"/>
    </location>
</feature>
<comment type="similarity">
    <text evidence="1 3 5">Belongs to the GrpE family.</text>
</comment>
<dbReference type="Gene3D" id="3.90.20.20">
    <property type="match status" value="1"/>
</dbReference>
<dbReference type="RefSeq" id="WP_014103289.1">
    <property type="nucleotide sequence ID" value="NC_016026.1"/>
</dbReference>
<evidence type="ECO:0000256" key="5">
    <source>
        <dbReference type="RuleBase" id="RU004478"/>
    </source>
</evidence>
<dbReference type="PROSITE" id="PS01071">
    <property type="entry name" value="GRPE"/>
    <property type="match status" value="1"/>
</dbReference>
<keyword evidence="3" id="KW-0963">Cytoplasm</keyword>
<dbReference type="SUPFAM" id="SSF58014">
    <property type="entry name" value="Coiled-coil domain of nucleotide exchange factor GrpE"/>
    <property type="match status" value="1"/>
</dbReference>
<dbReference type="HOGENOM" id="CLU_057217_0_2_5"/>
<keyword evidence="9" id="KW-1185">Reference proteome</keyword>
<dbReference type="InterPro" id="IPR009012">
    <property type="entry name" value="GrpE_head"/>
</dbReference>
<proteinExistence type="inferred from homology"/>
<dbReference type="NCBIfam" id="NF010739">
    <property type="entry name" value="PRK14141.1"/>
    <property type="match status" value="1"/>
</dbReference>
<dbReference type="InterPro" id="IPR000740">
    <property type="entry name" value="GrpE"/>
</dbReference>
<keyword evidence="6" id="KW-0175">Coiled coil</keyword>
<evidence type="ECO:0000256" key="4">
    <source>
        <dbReference type="RuleBase" id="RU000639"/>
    </source>
</evidence>
<dbReference type="GO" id="GO:0006457">
    <property type="term" value="P:protein folding"/>
    <property type="evidence" value="ECO:0007669"/>
    <property type="project" value="InterPro"/>
</dbReference>
<dbReference type="STRING" id="856793.MICA_1754"/>
<comment type="subcellular location">
    <subcellularLocation>
        <location evidence="3">Cytoplasm</location>
    </subcellularLocation>
</comment>
<keyword evidence="3 4" id="KW-0346">Stress response</keyword>
<dbReference type="OrthoDB" id="9789811at2"/>
<comment type="function">
    <text evidence="3 4">Participates actively in the response to hyperosmotic and heat shock by preventing the aggregation of stress-denatured proteins, in association with DnaK and GrpE. It is the nucleotide exchange factor for DnaK and may function as a thermosensor. Unfolded proteins bind initially to DnaJ; upon interaction with the DnaJ-bound protein, DnaK hydrolyzes its bound ATP, resulting in the formation of a stable complex. GrpE releases ADP from DnaK; ATP binding to DnaK triggers the release of the substrate protein, thus completing the reaction cycle. Several rounds of ATP-dependent interactions between DnaJ, DnaK and GrpE are required for fully efficient folding.</text>
</comment>
<dbReference type="GO" id="GO:0042803">
    <property type="term" value="F:protein homodimerization activity"/>
    <property type="evidence" value="ECO:0007669"/>
    <property type="project" value="InterPro"/>
</dbReference>
<protein>
    <recommendedName>
        <fullName evidence="3 4">Protein GrpE</fullName>
    </recommendedName>
    <alternativeName>
        <fullName evidence="3">HSP-70 cofactor</fullName>
    </alternativeName>
</protein>
<feature type="compositionally biased region" description="Polar residues" evidence="7">
    <location>
        <begin position="1"/>
        <end position="11"/>
    </location>
</feature>
<sequence length="210" mass="22653">MTDQNNNTPNDPANIDPLAPTATGEDTGATSGDAAPVDERAALEDEIARLKDHVLRALADAENTRKRAAKEREDATKYAVTGFARDLLSVADNLRRALESIPEEAKNGNDELFKNLLVGVEATEREMLRAFEKNGIKKIEPINVPFDPHQHEVMFEAPMPGKPAGTIIQLVEAGYVLNDRLLRPARVGVSRAVDGGDGPDSGPGHIDKTA</sequence>
<dbReference type="AlphaFoldDB" id="G2KRV8"/>
<evidence type="ECO:0000256" key="1">
    <source>
        <dbReference type="ARBA" id="ARBA00009054"/>
    </source>
</evidence>
<dbReference type="InterPro" id="IPR013805">
    <property type="entry name" value="GrpE_CC"/>
</dbReference>
<dbReference type="EMBL" id="CP002382">
    <property type="protein sequence ID" value="AEP10066.1"/>
    <property type="molecule type" value="Genomic_DNA"/>
</dbReference>
<keyword evidence="2 3" id="KW-0143">Chaperone</keyword>
<dbReference type="Pfam" id="PF01025">
    <property type="entry name" value="GrpE"/>
    <property type="match status" value="1"/>
</dbReference>
<accession>G2KRV8</accession>
<evidence type="ECO:0000313" key="9">
    <source>
        <dbReference type="Proteomes" id="UP000009286"/>
    </source>
</evidence>
<organism evidence="8 9">
    <name type="scientific">Micavibrio aeruginosavorus (strain ARL-13)</name>
    <dbReference type="NCBI Taxonomy" id="856793"/>
    <lineage>
        <taxon>Bacteria</taxon>
        <taxon>Pseudomonadati</taxon>
        <taxon>Bdellovibrionota</taxon>
        <taxon>Bdellovibrionia</taxon>
        <taxon>Bdellovibrionales</taxon>
        <taxon>Pseudobdellovibrionaceae</taxon>
        <taxon>Micavibrio</taxon>
    </lineage>
</organism>
<dbReference type="GO" id="GO:0005737">
    <property type="term" value="C:cytoplasm"/>
    <property type="evidence" value="ECO:0007669"/>
    <property type="project" value="UniProtKB-SubCell"/>
</dbReference>
<name>G2KRV8_MICAA</name>
<evidence type="ECO:0000256" key="7">
    <source>
        <dbReference type="SAM" id="MobiDB-lite"/>
    </source>
</evidence>
<dbReference type="GO" id="GO:0051087">
    <property type="term" value="F:protein-folding chaperone binding"/>
    <property type="evidence" value="ECO:0007669"/>
    <property type="project" value="InterPro"/>
</dbReference>
<evidence type="ECO:0000256" key="3">
    <source>
        <dbReference type="HAMAP-Rule" id="MF_01151"/>
    </source>
</evidence>
<dbReference type="PANTHER" id="PTHR21237:SF23">
    <property type="entry name" value="GRPE PROTEIN HOMOLOG, MITOCHONDRIAL"/>
    <property type="match status" value="1"/>
</dbReference>
<dbReference type="SUPFAM" id="SSF51064">
    <property type="entry name" value="Head domain of nucleotide exchange factor GrpE"/>
    <property type="match status" value="1"/>
</dbReference>